<sequence>MTRLPRRSGRPGPPSGLISSPSLEHRATIRAMRSTAHRIQALKTEANELERDIARLVDDVHPELAQLPGVGALSAAQILISWSHHGRLRSEAAFASLAGAAPFPASSGLTNRHRLNRGGDRQLNRALHTIVLTRSRIDPATRAYITRRLAEGKTLREIKRCLKRIIARQFFRTLQQHHTPTTPATLDAT</sequence>
<dbReference type="InterPro" id="IPR003346">
    <property type="entry name" value="Transposase_20"/>
</dbReference>
<dbReference type="PANTHER" id="PTHR33055:SF16">
    <property type="entry name" value="TRANSPOSASE FOR INSERTION SEQUENCE ELEMENT IS1547"/>
    <property type="match status" value="1"/>
</dbReference>
<dbReference type="AlphaFoldDB" id="A0A229SQK2"/>
<dbReference type="PANTHER" id="PTHR33055">
    <property type="entry name" value="TRANSPOSASE FOR INSERTION SEQUENCE ELEMENT IS1111A"/>
    <property type="match status" value="1"/>
</dbReference>
<dbReference type="Pfam" id="PF02371">
    <property type="entry name" value="Transposase_20"/>
    <property type="match status" value="1"/>
</dbReference>
<keyword evidence="1" id="KW-0175">Coiled coil</keyword>
<evidence type="ECO:0000313" key="4">
    <source>
        <dbReference type="EMBL" id="OXM61355.1"/>
    </source>
</evidence>
<dbReference type="GO" id="GO:0006313">
    <property type="term" value="P:DNA transposition"/>
    <property type="evidence" value="ECO:0007669"/>
    <property type="project" value="InterPro"/>
</dbReference>
<organism evidence="4 5">
    <name type="scientific">Amycolatopsis vastitatis</name>
    <dbReference type="NCBI Taxonomy" id="1905142"/>
    <lineage>
        <taxon>Bacteria</taxon>
        <taxon>Bacillati</taxon>
        <taxon>Actinomycetota</taxon>
        <taxon>Actinomycetes</taxon>
        <taxon>Pseudonocardiales</taxon>
        <taxon>Pseudonocardiaceae</taxon>
        <taxon>Amycolatopsis</taxon>
    </lineage>
</organism>
<feature type="region of interest" description="Disordered" evidence="2">
    <location>
        <begin position="1"/>
        <end position="21"/>
    </location>
</feature>
<evidence type="ECO:0000256" key="2">
    <source>
        <dbReference type="SAM" id="MobiDB-lite"/>
    </source>
</evidence>
<dbReference type="EMBL" id="NMUL01000047">
    <property type="protein sequence ID" value="OXM61355.1"/>
    <property type="molecule type" value="Genomic_DNA"/>
</dbReference>
<reference evidence="5" key="1">
    <citation type="submission" date="2017-07" db="EMBL/GenBank/DDBJ databases">
        <title>Comparative genome mining reveals phylogenetic distribution patterns of secondary metabolites in Amycolatopsis.</title>
        <authorList>
            <person name="Adamek M."/>
            <person name="Alanjary M."/>
            <person name="Sales-Ortells H."/>
            <person name="Goodfellow M."/>
            <person name="Bull A.T."/>
            <person name="Kalinowski J."/>
            <person name="Ziemert N."/>
        </authorList>
    </citation>
    <scope>NUCLEOTIDE SEQUENCE [LARGE SCALE GENOMIC DNA]</scope>
    <source>
        <strain evidence="5">H5</strain>
    </source>
</reference>
<evidence type="ECO:0000313" key="5">
    <source>
        <dbReference type="Proteomes" id="UP000215199"/>
    </source>
</evidence>
<proteinExistence type="predicted"/>
<evidence type="ECO:0000259" key="3">
    <source>
        <dbReference type="Pfam" id="PF02371"/>
    </source>
</evidence>
<gene>
    <name evidence="4" type="ORF">CF165_38415</name>
</gene>
<feature type="coiled-coil region" evidence="1">
    <location>
        <begin position="32"/>
        <end position="59"/>
    </location>
</feature>
<evidence type="ECO:0000256" key="1">
    <source>
        <dbReference type="SAM" id="Coils"/>
    </source>
</evidence>
<dbReference type="GO" id="GO:0004803">
    <property type="term" value="F:transposase activity"/>
    <property type="evidence" value="ECO:0007669"/>
    <property type="project" value="InterPro"/>
</dbReference>
<keyword evidence="5" id="KW-1185">Reference proteome</keyword>
<comment type="caution">
    <text evidence="4">The sequence shown here is derived from an EMBL/GenBank/DDBJ whole genome shotgun (WGS) entry which is preliminary data.</text>
</comment>
<protein>
    <recommendedName>
        <fullName evidence="3">Transposase IS116/IS110/IS902 C-terminal domain-containing protein</fullName>
    </recommendedName>
</protein>
<dbReference type="GO" id="GO:0003677">
    <property type="term" value="F:DNA binding"/>
    <property type="evidence" value="ECO:0007669"/>
    <property type="project" value="InterPro"/>
</dbReference>
<name>A0A229SQK2_9PSEU</name>
<dbReference type="InterPro" id="IPR047650">
    <property type="entry name" value="Transpos_IS110"/>
</dbReference>
<accession>A0A229SQK2</accession>
<dbReference type="Proteomes" id="UP000215199">
    <property type="component" value="Unassembled WGS sequence"/>
</dbReference>
<feature type="domain" description="Transposase IS116/IS110/IS902 C-terminal" evidence="3">
    <location>
        <begin position="64"/>
        <end position="145"/>
    </location>
</feature>